<dbReference type="OrthoDB" id="197115at2"/>
<gene>
    <name evidence="2" type="ORF">FPL22_08795</name>
</gene>
<evidence type="ECO:0000256" key="1">
    <source>
        <dbReference type="SAM" id="Phobius"/>
    </source>
</evidence>
<name>A0A556QRW0_9BACT</name>
<sequence>MKTIHTSPQPAPEARSQRSERWIVIGWALIAVKCTALWWLIETYHVPIHPMWLVGPTVLFGLLATALYIWRD</sequence>
<dbReference type="RefSeq" id="WP_144229861.1">
    <property type="nucleotide sequence ID" value="NZ_CBCRVV010000007.1"/>
</dbReference>
<organism evidence="2 3">
    <name type="scientific">Rariglobus hedericola</name>
    <dbReference type="NCBI Taxonomy" id="2597822"/>
    <lineage>
        <taxon>Bacteria</taxon>
        <taxon>Pseudomonadati</taxon>
        <taxon>Verrucomicrobiota</taxon>
        <taxon>Opitutia</taxon>
        <taxon>Opitutales</taxon>
        <taxon>Opitutaceae</taxon>
        <taxon>Rariglobus</taxon>
    </lineage>
</organism>
<dbReference type="AlphaFoldDB" id="A0A556QRW0"/>
<keyword evidence="1" id="KW-1133">Transmembrane helix</keyword>
<protein>
    <submittedName>
        <fullName evidence="2">Uncharacterized protein</fullName>
    </submittedName>
</protein>
<keyword evidence="1" id="KW-0812">Transmembrane</keyword>
<dbReference type="Proteomes" id="UP000315648">
    <property type="component" value="Unassembled WGS sequence"/>
</dbReference>
<reference evidence="2 3" key="1">
    <citation type="submission" date="2019-07" db="EMBL/GenBank/DDBJ databases">
        <title>Description of 53C-WASEF.</title>
        <authorList>
            <person name="Pitt A."/>
            <person name="Hahn M.W."/>
        </authorList>
    </citation>
    <scope>NUCLEOTIDE SEQUENCE [LARGE SCALE GENOMIC DNA]</scope>
    <source>
        <strain evidence="2 3">53C-WASEF</strain>
    </source>
</reference>
<evidence type="ECO:0000313" key="3">
    <source>
        <dbReference type="Proteomes" id="UP000315648"/>
    </source>
</evidence>
<keyword evidence="3" id="KW-1185">Reference proteome</keyword>
<accession>A0A556QRW0</accession>
<evidence type="ECO:0000313" key="2">
    <source>
        <dbReference type="EMBL" id="TSJ79371.1"/>
    </source>
</evidence>
<keyword evidence="1" id="KW-0472">Membrane</keyword>
<dbReference type="EMBL" id="VMBG01000001">
    <property type="protein sequence ID" value="TSJ79371.1"/>
    <property type="molecule type" value="Genomic_DNA"/>
</dbReference>
<feature type="transmembrane region" description="Helical" evidence="1">
    <location>
        <begin position="53"/>
        <end position="70"/>
    </location>
</feature>
<feature type="transmembrane region" description="Helical" evidence="1">
    <location>
        <begin position="21"/>
        <end position="41"/>
    </location>
</feature>
<proteinExistence type="predicted"/>
<comment type="caution">
    <text evidence="2">The sequence shown here is derived from an EMBL/GenBank/DDBJ whole genome shotgun (WGS) entry which is preliminary data.</text>
</comment>